<protein>
    <submittedName>
        <fullName evidence="2">Uncharacterized protein</fullName>
    </submittedName>
</protein>
<evidence type="ECO:0000313" key="2">
    <source>
        <dbReference type="WBParaSite" id="nRc.2.0.1.t14725-RA"/>
    </source>
</evidence>
<keyword evidence="1" id="KW-1185">Reference proteome</keyword>
<name>A0A915ILN3_ROMCU</name>
<dbReference type="Proteomes" id="UP000887565">
    <property type="component" value="Unplaced"/>
</dbReference>
<sequence>MEILVLDILMAWKAMEIFVLDILTSENSNQQRENSIYDAFPNFLQASVRNLFGVKLIRHLKLTRMRKRTTML</sequence>
<dbReference type="AlphaFoldDB" id="A0A915ILN3"/>
<proteinExistence type="predicted"/>
<evidence type="ECO:0000313" key="1">
    <source>
        <dbReference type="Proteomes" id="UP000887565"/>
    </source>
</evidence>
<organism evidence="1 2">
    <name type="scientific">Romanomermis culicivorax</name>
    <name type="common">Nematode worm</name>
    <dbReference type="NCBI Taxonomy" id="13658"/>
    <lineage>
        <taxon>Eukaryota</taxon>
        <taxon>Metazoa</taxon>
        <taxon>Ecdysozoa</taxon>
        <taxon>Nematoda</taxon>
        <taxon>Enoplea</taxon>
        <taxon>Dorylaimia</taxon>
        <taxon>Mermithida</taxon>
        <taxon>Mermithoidea</taxon>
        <taxon>Mermithidae</taxon>
        <taxon>Romanomermis</taxon>
    </lineage>
</organism>
<dbReference type="WBParaSite" id="nRc.2.0.1.t14725-RA">
    <property type="protein sequence ID" value="nRc.2.0.1.t14725-RA"/>
    <property type="gene ID" value="nRc.2.0.1.g14725"/>
</dbReference>
<accession>A0A915ILN3</accession>
<reference evidence="2" key="1">
    <citation type="submission" date="2022-11" db="UniProtKB">
        <authorList>
            <consortium name="WormBaseParasite"/>
        </authorList>
    </citation>
    <scope>IDENTIFICATION</scope>
</reference>